<protein>
    <submittedName>
        <fullName evidence="1">Uncharacterized protein</fullName>
    </submittedName>
</protein>
<name>A0A0L0G7N3_9EUKA</name>
<accession>A0A0L0G7N3</accession>
<dbReference type="Proteomes" id="UP000054560">
    <property type="component" value="Unassembled WGS sequence"/>
</dbReference>
<dbReference type="RefSeq" id="XP_014158831.1">
    <property type="nucleotide sequence ID" value="XM_014303356.1"/>
</dbReference>
<reference evidence="1 2" key="1">
    <citation type="submission" date="2011-02" db="EMBL/GenBank/DDBJ databases">
        <title>The Genome Sequence of Sphaeroforma arctica JP610.</title>
        <authorList>
            <consortium name="The Broad Institute Genome Sequencing Platform"/>
            <person name="Russ C."/>
            <person name="Cuomo C."/>
            <person name="Young S.K."/>
            <person name="Zeng Q."/>
            <person name="Gargeya S."/>
            <person name="Alvarado L."/>
            <person name="Berlin A."/>
            <person name="Chapman S.B."/>
            <person name="Chen Z."/>
            <person name="Freedman E."/>
            <person name="Gellesch M."/>
            <person name="Goldberg J."/>
            <person name="Griggs A."/>
            <person name="Gujja S."/>
            <person name="Heilman E."/>
            <person name="Heiman D."/>
            <person name="Howarth C."/>
            <person name="Mehta T."/>
            <person name="Neiman D."/>
            <person name="Pearson M."/>
            <person name="Roberts A."/>
            <person name="Saif S."/>
            <person name="Shea T."/>
            <person name="Shenoy N."/>
            <person name="Sisk P."/>
            <person name="Stolte C."/>
            <person name="Sykes S."/>
            <person name="White J."/>
            <person name="Yandava C."/>
            <person name="Burger G."/>
            <person name="Gray M.W."/>
            <person name="Holland P.W.H."/>
            <person name="King N."/>
            <person name="Lang F.B.F."/>
            <person name="Roger A.J."/>
            <person name="Ruiz-Trillo I."/>
            <person name="Haas B."/>
            <person name="Nusbaum C."/>
            <person name="Birren B."/>
        </authorList>
    </citation>
    <scope>NUCLEOTIDE SEQUENCE [LARGE SCALE GENOMIC DNA]</scope>
    <source>
        <strain evidence="1 2">JP610</strain>
    </source>
</reference>
<organism evidence="1 2">
    <name type="scientific">Sphaeroforma arctica JP610</name>
    <dbReference type="NCBI Taxonomy" id="667725"/>
    <lineage>
        <taxon>Eukaryota</taxon>
        <taxon>Ichthyosporea</taxon>
        <taxon>Ichthyophonida</taxon>
        <taxon>Sphaeroforma</taxon>
    </lineage>
</organism>
<evidence type="ECO:0000313" key="2">
    <source>
        <dbReference type="Proteomes" id="UP000054560"/>
    </source>
</evidence>
<dbReference type="EMBL" id="KQ241730">
    <property type="protein sequence ID" value="KNC84929.1"/>
    <property type="molecule type" value="Genomic_DNA"/>
</dbReference>
<gene>
    <name evidence="1" type="ORF">SARC_02852</name>
</gene>
<dbReference type="AlphaFoldDB" id="A0A0L0G7N3"/>
<dbReference type="GeneID" id="25903356"/>
<keyword evidence="2" id="KW-1185">Reference proteome</keyword>
<evidence type="ECO:0000313" key="1">
    <source>
        <dbReference type="EMBL" id="KNC84929.1"/>
    </source>
</evidence>
<proteinExistence type="predicted"/>
<sequence length="110" mass="11429">MHCVSLPRPSVSPSNIGTDAKDRFRLGKNITSRSLLSGISLTMGGVDTMSSAFGINVNQFDAESQSVDLGVSAATQSSQVESSLALGSSQPMGLSRTNQLGYQLSAGFKS</sequence>